<reference evidence="1 2" key="1">
    <citation type="submission" date="2018-10" db="EMBL/GenBank/DDBJ databases">
        <title>Isolation from cow dung.</title>
        <authorList>
            <person name="Ling L."/>
        </authorList>
    </citation>
    <scope>NUCLEOTIDE SEQUENCE [LARGE SCALE GENOMIC DNA]</scope>
    <source>
        <strain evidence="1 2">NEAU-LL90</strain>
    </source>
</reference>
<name>A0A3M2L4I5_9NOCA</name>
<accession>A0A3M2L4I5</accession>
<gene>
    <name evidence="1" type="ORF">EBN03_19000</name>
</gene>
<sequence length="68" mass="6948">MELGIASNAADVLMAPFRVGGDILGADPYCADSGFGHRDIGPVLLNVPHVSTMTEGSGLFIELACGAE</sequence>
<protein>
    <submittedName>
        <fullName evidence="1">Uncharacterized protein</fullName>
    </submittedName>
</protein>
<dbReference type="AlphaFoldDB" id="A0A3M2L4I5"/>
<evidence type="ECO:0000313" key="1">
    <source>
        <dbReference type="EMBL" id="RMI31433.1"/>
    </source>
</evidence>
<organism evidence="1 2">
    <name type="scientific">Nocardia stercoris</name>
    <dbReference type="NCBI Taxonomy" id="2483361"/>
    <lineage>
        <taxon>Bacteria</taxon>
        <taxon>Bacillati</taxon>
        <taxon>Actinomycetota</taxon>
        <taxon>Actinomycetes</taxon>
        <taxon>Mycobacteriales</taxon>
        <taxon>Nocardiaceae</taxon>
        <taxon>Nocardia</taxon>
    </lineage>
</organism>
<dbReference type="EMBL" id="RFFH01000007">
    <property type="protein sequence ID" value="RMI31433.1"/>
    <property type="molecule type" value="Genomic_DNA"/>
</dbReference>
<evidence type="ECO:0000313" key="2">
    <source>
        <dbReference type="Proteomes" id="UP000279275"/>
    </source>
</evidence>
<comment type="caution">
    <text evidence="1">The sequence shown here is derived from an EMBL/GenBank/DDBJ whole genome shotgun (WGS) entry which is preliminary data.</text>
</comment>
<keyword evidence="2" id="KW-1185">Reference proteome</keyword>
<dbReference type="Proteomes" id="UP000279275">
    <property type="component" value="Unassembled WGS sequence"/>
</dbReference>
<proteinExistence type="predicted"/>